<feature type="chain" id="PRO_5046244447" evidence="4">
    <location>
        <begin position="22"/>
        <end position="960"/>
    </location>
</feature>
<feature type="domain" description="Glycosyl hydrolases family 2 sugar binding" evidence="5">
    <location>
        <begin position="833"/>
        <end position="937"/>
    </location>
</feature>
<dbReference type="EMBL" id="JBHUPD010000002">
    <property type="protein sequence ID" value="MFD2872773.1"/>
    <property type="molecule type" value="Genomic_DNA"/>
</dbReference>
<evidence type="ECO:0000259" key="5">
    <source>
        <dbReference type="Pfam" id="PF02837"/>
    </source>
</evidence>
<reference evidence="7" key="1">
    <citation type="journal article" date="2019" name="Int. J. Syst. Evol. Microbiol.">
        <title>The Global Catalogue of Microorganisms (GCM) 10K type strain sequencing project: providing services to taxonomists for standard genome sequencing and annotation.</title>
        <authorList>
            <consortium name="The Broad Institute Genomics Platform"/>
            <consortium name="The Broad Institute Genome Sequencing Center for Infectious Disease"/>
            <person name="Wu L."/>
            <person name="Ma J."/>
        </authorList>
    </citation>
    <scope>NUCLEOTIDE SEQUENCE [LARGE SCALE GENOMIC DNA]</scope>
    <source>
        <strain evidence="7">KCTC 22437</strain>
    </source>
</reference>
<keyword evidence="2 4" id="KW-0732">Signal</keyword>
<proteinExistence type="inferred from homology"/>
<organism evidence="6 7">
    <name type="scientific">Mucilaginibacter ximonensis</name>
    <dbReference type="NCBI Taxonomy" id="538021"/>
    <lineage>
        <taxon>Bacteria</taxon>
        <taxon>Pseudomonadati</taxon>
        <taxon>Bacteroidota</taxon>
        <taxon>Sphingobacteriia</taxon>
        <taxon>Sphingobacteriales</taxon>
        <taxon>Sphingobacteriaceae</taxon>
        <taxon>Mucilaginibacter</taxon>
    </lineage>
</organism>
<evidence type="ECO:0000256" key="2">
    <source>
        <dbReference type="ARBA" id="ARBA00022729"/>
    </source>
</evidence>
<dbReference type="Proteomes" id="UP001597557">
    <property type="component" value="Unassembled WGS sequence"/>
</dbReference>
<dbReference type="Pfam" id="PF17132">
    <property type="entry name" value="Glyco_hydro_106"/>
    <property type="match status" value="2"/>
</dbReference>
<dbReference type="PANTHER" id="PTHR43817:SF1">
    <property type="entry name" value="HYDROLASE, FAMILY 43, PUTATIVE (AFU_ORTHOLOGUE AFUA_3G01660)-RELATED"/>
    <property type="match status" value="1"/>
</dbReference>
<protein>
    <submittedName>
        <fullName evidence="6">Glycosyl hydrolase</fullName>
    </submittedName>
</protein>
<dbReference type="Gene3D" id="2.60.120.260">
    <property type="entry name" value="Galactose-binding domain-like"/>
    <property type="match status" value="1"/>
</dbReference>
<comment type="caution">
    <text evidence="6">The sequence shown here is derived from an EMBL/GenBank/DDBJ whole genome shotgun (WGS) entry which is preliminary data.</text>
</comment>
<keyword evidence="3 6" id="KW-0378">Hydrolase</keyword>
<evidence type="ECO:0000256" key="3">
    <source>
        <dbReference type="ARBA" id="ARBA00022801"/>
    </source>
</evidence>
<name>A0ABW5YBL3_9SPHI</name>
<comment type="similarity">
    <text evidence="1">Belongs to the glycosyl hydrolase 2 family.</text>
</comment>
<dbReference type="InterPro" id="IPR006104">
    <property type="entry name" value="Glyco_hydro_2_N"/>
</dbReference>
<evidence type="ECO:0000313" key="7">
    <source>
        <dbReference type="Proteomes" id="UP001597557"/>
    </source>
</evidence>
<dbReference type="InterPro" id="IPR008979">
    <property type="entry name" value="Galactose-bd-like_sf"/>
</dbReference>
<evidence type="ECO:0000256" key="4">
    <source>
        <dbReference type="SAM" id="SignalP"/>
    </source>
</evidence>
<dbReference type="PANTHER" id="PTHR43817">
    <property type="entry name" value="GLYCOSYL HYDROLASE"/>
    <property type="match status" value="1"/>
</dbReference>
<dbReference type="RefSeq" id="WP_377184830.1">
    <property type="nucleotide sequence ID" value="NZ_JBHUPD010000002.1"/>
</dbReference>
<dbReference type="NCBIfam" id="NF045579">
    <property type="entry name" value="rhamnoside_JR"/>
    <property type="match status" value="1"/>
</dbReference>
<gene>
    <name evidence="6" type="ORF">ACFS5N_09860</name>
</gene>
<dbReference type="Pfam" id="PF02837">
    <property type="entry name" value="Glyco_hydro_2_N"/>
    <property type="match status" value="1"/>
</dbReference>
<keyword evidence="7" id="KW-1185">Reference proteome</keyword>
<dbReference type="SUPFAM" id="SSF49785">
    <property type="entry name" value="Galactose-binding domain-like"/>
    <property type="match status" value="1"/>
</dbReference>
<feature type="signal peptide" evidence="4">
    <location>
        <begin position="1"/>
        <end position="21"/>
    </location>
</feature>
<accession>A0ABW5YBL3</accession>
<dbReference type="GO" id="GO:0016787">
    <property type="term" value="F:hydrolase activity"/>
    <property type="evidence" value="ECO:0007669"/>
    <property type="project" value="UniProtKB-KW"/>
</dbReference>
<evidence type="ECO:0000256" key="1">
    <source>
        <dbReference type="ARBA" id="ARBA00007401"/>
    </source>
</evidence>
<evidence type="ECO:0000313" key="6">
    <source>
        <dbReference type="EMBL" id="MFD2872773.1"/>
    </source>
</evidence>
<sequence length="960" mass="106697">MNKKQLLIAAAAFFCAGHALSQVPKNINATSNQPDPVMDAHFKNPPQGARPWVFWMWLRVDADEKAITADLEEMHKKGIEGAILYESGTGYEPASMTANMVLEGKKYVIKPAADLKGAAQLPLPQPIIKPWSSRVRELFRYAAKEANRIGIKFVLSVGLAGTSGPIDPEYGQQELIWSEKDVIGGQLINEQLPEASKNVLATHNSLAAQAADYKKKLATMPAVVKSEFNRHEIAVLAVPDEPGARVSQVINISDKLHDDGKLQWLAPPGRWKIMRFAYRPTGRHDVWGYFTDSMSAEALDTTWNTTVGKMLKEMSPDERKGLYGVEDDSWEGGETTWTKLFAQKFKALRGYDLISWLPAIAGVTLNDTTQTDGMRRDYYRTIADLIATNHYDHLRELANKNGLVCYAEAAGPNTAQLDNLKNSNAVNMAMGEFWIPSVHRPSPERRFLLRNTATANHVYGKRVTACEAFTSVGPHWEESFFDLKNVADQAFCDGLNQVVFHNFSQSLVLNAKPNYVYFAGTHYSRNVTWWDETPAFNAYVGRCSYMLQQGLFVADALYYTGDGIGHGEQMKSTPALPAPGYDHDNCNLDVLLHRVSVKNGRLVLPDGMSYKMLVLPNQPKIAYQALQKIAALVNGGAVVVGPRPEGLTGLVLNAAEKEKSRKVIAELWSGSGKRHVISNKSASEVLTSINLRPDFEYIGLSGAGEIDWIHRRVGNDDIYFVASRWDTPEKLNATFRVSGKQPELWDPVTGEIRPAKAFTQSHGRTTVPLEFDPRGSVFVVFRKAIPVNVIGSSIANYPGYNILENISGSWGLHFDPKWGGPANMVIDSLKDWTKFDDYNIKHYSGTAIYNRTFNITKADAGKKLYLNLGEVHEEAVVKLNGVELGVVWTKPARIDISKAIHAGYNKLEVKVVNLWPNRLIGDEPLPQEKRFTLTNIHKFSKDTPLFPSGLIGPVSLDVAR</sequence>